<protein>
    <submittedName>
        <fullName evidence="1">Uncharacterized protein</fullName>
    </submittedName>
</protein>
<dbReference type="EMBL" id="FMYW01000007">
    <property type="protein sequence ID" value="SDC43162.1"/>
    <property type="molecule type" value="Genomic_DNA"/>
</dbReference>
<dbReference type="Proteomes" id="UP000198943">
    <property type="component" value="Unassembled WGS sequence"/>
</dbReference>
<evidence type="ECO:0000313" key="1">
    <source>
        <dbReference type="EMBL" id="SDC43162.1"/>
    </source>
</evidence>
<sequence length="48" mass="5470">MNKDSMEFVVYLIHACVEGVQYLDHKVLAQILEETEPDILRNAARLPG</sequence>
<evidence type="ECO:0000313" key="2">
    <source>
        <dbReference type="Proteomes" id="UP000198943"/>
    </source>
</evidence>
<name>A0A1G6LID5_9FIRM</name>
<dbReference type="RefSeq" id="WP_176760444.1">
    <property type="nucleotide sequence ID" value="NZ_FMYW01000007.1"/>
</dbReference>
<dbReference type="AlphaFoldDB" id="A0A1G6LID5"/>
<accession>A0A1G6LID5</accession>
<proteinExistence type="predicted"/>
<keyword evidence="2" id="KW-1185">Reference proteome</keyword>
<gene>
    <name evidence="1" type="ORF">SAMN04487864_10797</name>
</gene>
<reference evidence="2" key="1">
    <citation type="submission" date="2016-10" db="EMBL/GenBank/DDBJ databases">
        <authorList>
            <person name="Varghese N."/>
            <person name="Submissions S."/>
        </authorList>
    </citation>
    <scope>NUCLEOTIDE SEQUENCE [LARGE SCALE GENOMIC DNA]</scope>
    <source>
        <strain evidence="2">DSM 11005</strain>
    </source>
</reference>
<organism evidence="1 2">
    <name type="scientific">Succiniclasticum ruminis</name>
    <dbReference type="NCBI Taxonomy" id="40841"/>
    <lineage>
        <taxon>Bacteria</taxon>
        <taxon>Bacillati</taxon>
        <taxon>Bacillota</taxon>
        <taxon>Negativicutes</taxon>
        <taxon>Acidaminococcales</taxon>
        <taxon>Acidaminococcaceae</taxon>
        <taxon>Succiniclasticum</taxon>
    </lineage>
</organism>